<gene>
    <name evidence="2" type="ORF">SAMN05192575_101632</name>
</gene>
<protein>
    <submittedName>
        <fullName evidence="2">Uncharacterized protein</fullName>
    </submittedName>
</protein>
<sequence length="200" mass="21075">MVEHDASPRHWTRLAAGLAGLTLVTACGSSATPDPDTASPAPSPSVSSEPSPEPETGTETETETEQATPIDGTWTTPTLTSADFRRSLGRERLGVHADAFLEEFEGEVDLSLEIRGGFWTLSGGIDGRAPSVVDRGTVEARNGRVVVSPSSGGENIFRWKLTDGELSLALVSTTEPPYAGVPSETYQVGLYGTSPFRSAP</sequence>
<dbReference type="EMBL" id="FOKC01000001">
    <property type="protein sequence ID" value="SFA82507.1"/>
    <property type="molecule type" value="Genomic_DNA"/>
</dbReference>
<evidence type="ECO:0000256" key="1">
    <source>
        <dbReference type="SAM" id="MobiDB-lite"/>
    </source>
</evidence>
<organism evidence="2 3">
    <name type="scientific">Nocardioides alpinus</name>
    <dbReference type="NCBI Taxonomy" id="748909"/>
    <lineage>
        <taxon>Bacteria</taxon>
        <taxon>Bacillati</taxon>
        <taxon>Actinomycetota</taxon>
        <taxon>Actinomycetes</taxon>
        <taxon>Propionibacteriales</taxon>
        <taxon>Nocardioidaceae</taxon>
        <taxon>Nocardioides</taxon>
    </lineage>
</organism>
<feature type="region of interest" description="Disordered" evidence="1">
    <location>
        <begin position="26"/>
        <end position="79"/>
    </location>
</feature>
<name>A0A1I0W2E2_9ACTN</name>
<reference evidence="2" key="1">
    <citation type="submission" date="2016-10" db="EMBL/GenBank/DDBJ databases">
        <authorList>
            <person name="de Groot N.N."/>
        </authorList>
    </citation>
    <scope>NUCLEOTIDE SEQUENCE [LARGE SCALE GENOMIC DNA]</scope>
    <source>
        <strain evidence="2">CGMCC 1.10697</strain>
    </source>
</reference>
<dbReference type="STRING" id="748909.SAMN05192575_101632"/>
<proteinExistence type="predicted"/>
<accession>A0A1I0W2E2</accession>
<evidence type="ECO:0000313" key="3">
    <source>
        <dbReference type="Proteomes" id="UP000199113"/>
    </source>
</evidence>
<evidence type="ECO:0000313" key="2">
    <source>
        <dbReference type="EMBL" id="SFA82507.1"/>
    </source>
</evidence>
<dbReference type="AlphaFoldDB" id="A0A1I0W2E2"/>
<dbReference type="Proteomes" id="UP000199113">
    <property type="component" value="Unassembled WGS sequence"/>
</dbReference>
<dbReference type="RefSeq" id="WP_157829658.1">
    <property type="nucleotide sequence ID" value="NZ_FOKC01000001.1"/>
</dbReference>
<feature type="compositionally biased region" description="Low complexity" evidence="1">
    <location>
        <begin position="26"/>
        <end position="55"/>
    </location>
</feature>